<dbReference type="Gene3D" id="2.60.40.1180">
    <property type="entry name" value="Golgi alpha-mannosidase II"/>
    <property type="match status" value="1"/>
</dbReference>
<evidence type="ECO:0000256" key="1">
    <source>
        <dbReference type="ARBA" id="ARBA00001462"/>
    </source>
</evidence>
<dbReference type="GO" id="GO:0046373">
    <property type="term" value="P:L-arabinose metabolic process"/>
    <property type="evidence" value="ECO:0007669"/>
    <property type="project" value="InterPro"/>
</dbReference>
<evidence type="ECO:0000256" key="2">
    <source>
        <dbReference type="ARBA" id="ARBA00007186"/>
    </source>
</evidence>
<dbReference type="SUPFAM" id="SSF51445">
    <property type="entry name" value="(Trans)glycosidases"/>
    <property type="match status" value="1"/>
</dbReference>
<dbReference type="InterPro" id="IPR010720">
    <property type="entry name" value="Alpha-L-AF_C"/>
</dbReference>
<dbReference type="SUPFAM" id="SSF51011">
    <property type="entry name" value="Glycosyl hydrolase domain"/>
    <property type="match status" value="1"/>
</dbReference>
<evidence type="ECO:0000256" key="4">
    <source>
        <dbReference type="ARBA" id="ARBA00022801"/>
    </source>
</evidence>
<dbReference type="PANTHER" id="PTHR43576">
    <property type="entry name" value="ALPHA-L-ARABINOFURANOSIDASE C-RELATED"/>
    <property type="match status" value="1"/>
</dbReference>
<dbReference type="Gene3D" id="3.20.20.80">
    <property type="entry name" value="Glycosidases"/>
    <property type="match status" value="1"/>
</dbReference>
<dbReference type="GO" id="GO:0046556">
    <property type="term" value="F:alpha-L-arabinofuranosidase activity"/>
    <property type="evidence" value="ECO:0007669"/>
    <property type="project" value="UniProtKB-EC"/>
</dbReference>
<dbReference type="GO" id="GO:0000272">
    <property type="term" value="P:polysaccharide catabolic process"/>
    <property type="evidence" value="ECO:0007669"/>
    <property type="project" value="TreeGrafter"/>
</dbReference>
<feature type="domain" description="Alpha-L-arabinofuranosidase C-terminal" evidence="7">
    <location>
        <begin position="288"/>
        <end position="483"/>
    </location>
</feature>
<dbReference type="PANTHER" id="PTHR43576:SF3">
    <property type="entry name" value="ALPHA-L-ARABINOFURANOSIDASE C"/>
    <property type="match status" value="1"/>
</dbReference>
<evidence type="ECO:0000313" key="8">
    <source>
        <dbReference type="EMBL" id="GAI65386.1"/>
    </source>
</evidence>
<organism evidence="8">
    <name type="scientific">marine sediment metagenome</name>
    <dbReference type="NCBI Taxonomy" id="412755"/>
    <lineage>
        <taxon>unclassified sequences</taxon>
        <taxon>metagenomes</taxon>
        <taxon>ecological metagenomes</taxon>
    </lineage>
</organism>
<keyword evidence="5" id="KW-0119">Carbohydrate metabolism</keyword>
<gene>
    <name evidence="8" type="ORF">S12H4_02155</name>
</gene>
<comment type="caution">
    <text evidence="8">The sequence shown here is derived from an EMBL/GenBank/DDBJ whole genome shotgun (WGS) entry which is preliminary data.</text>
</comment>
<keyword evidence="4" id="KW-0378">Hydrolase</keyword>
<evidence type="ECO:0000256" key="5">
    <source>
        <dbReference type="ARBA" id="ARBA00023277"/>
    </source>
</evidence>
<dbReference type="Pfam" id="PF06964">
    <property type="entry name" value="Alpha-L-AF_C"/>
    <property type="match status" value="1"/>
</dbReference>
<dbReference type="InterPro" id="IPR055235">
    <property type="entry name" value="ASD1_cat"/>
</dbReference>
<name>X1RED8_9ZZZZ</name>
<keyword evidence="6" id="KW-0326">Glycosidase</keyword>
<comment type="similarity">
    <text evidence="2">Belongs to the glycosyl hydrolase 51 family.</text>
</comment>
<dbReference type="SMART" id="SM00813">
    <property type="entry name" value="Alpha-L-AF_C"/>
    <property type="match status" value="1"/>
</dbReference>
<protein>
    <recommendedName>
        <fullName evidence="3">non-reducing end alpha-L-arabinofuranosidase</fullName>
        <ecNumber evidence="3">3.2.1.55</ecNumber>
    </recommendedName>
</protein>
<dbReference type="EMBL" id="BARW01000501">
    <property type="protein sequence ID" value="GAI65386.1"/>
    <property type="molecule type" value="Genomic_DNA"/>
</dbReference>
<dbReference type="InterPro" id="IPR017853">
    <property type="entry name" value="GH"/>
</dbReference>
<evidence type="ECO:0000256" key="6">
    <source>
        <dbReference type="ARBA" id="ARBA00023295"/>
    </source>
</evidence>
<proteinExistence type="inferred from homology"/>
<dbReference type="Pfam" id="PF22848">
    <property type="entry name" value="ASD1_dom"/>
    <property type="match status" value="1"/>
</dbReference>
<sequence length="492" mass="55861">MNQIKIDPGRTLGDIDRNIFGGFAEHLGRCIYGGIYEPDSPLADEYGLRTDVMTSLRRLHLPVIRYPGGNFVSGYRWMDGVGPLPERPARPELAWHTTETNHFGTNEFVRFCRKLNSEPYLCVNCGDGDMREARDWVEYCNGTHDTALVKLRREHGFEEPHKVKYWGIGNEVDGPWQIGHKTPQEYARAFTEFGKVMRWVDPDIKLIASAVSLWSGDWVERGQLLMEQAGDLIDYVALHWYVGNPQNDFAAYMSLSEFFEEHLSAYEGLIQAVRLDRGIKRPISIAVDEWNVWYRTHPEYGGTPEQNNLEEIYNLEDALVVAMHFNAFIRHACSVRMANIAQIVNVIAPIFTRRDSLVLQTIFYPFELYSRTCGQIALDVWWQGETFAGGEYTGIRTLDVSATLDEAQKQLVLYVVNRSRTEAMETTISLTTGRFTGNVRAFVVNGPDIKAENTFDTPNVVGTSENTLTAKGQSWAYTFEPHSVTVLVCAIS</sequence>
<evidence type="ECO:0000256" key="3">
    <source>
        <dbReference type="ARBA" id="ARBA00012670"/>
    </source>
</evidence>
<dbReference type="AlphaFoldDB" id="X1RED8"/>
<reference evidence="8" key="1">
    <citation type="journal article" date="2014" name="Front. Microbiol.">
        <title>High frequency of phylogenetically diverse reductive dehalogenase-homologous genes in deep subseafloor sedimentary metagenomes.</title>
        <authorList>
            <person name="Kawai M."/>
            <person name="Futagami T."/>
            <person name="Toyoda A."/>
            <person name="Takaki Y."/>
            <person name="Nishi S."/>
            <person name="Hori S."/>
            <person name="Arai W."/>
            <person name="Tsubouchi T."/>
            <person name="Morono Y."/>
            <person name="Uchiyama I."/>
            <person name="Ito T."/>
            <person name="Fujiyama A."/>
            <person name="Inagaki F."/>
            <person name="Takami H."/>
        </authorList>
    </citation>
    <scope>NUCLEOTIDE SEQUENCE</scope>
    <source>
        <strain evidence="8">Expedition CK06-06</strain>
    </source>
</reference>
<comment type="catalytic activity">
    <reaction evidence="1">
        <text>Hydrolysis of terminal non-reducing alpha-L-arabinofuranoside residues in alpha-L-arabinosides.</text>
        <dbReference type="EC" id="3.2.1.55"/>
    </reaction>
</comment>
<dbReference type="InterPro" id="IPR013780">
    <property type="entry name" value="Glyco_hydro_b"/>
</dbReference>
<dbReference type="EC" id="3.2.1.55" evidence="3"/>
<accession>X1RED8</accession>
<evidence type="ECO:0000259" key="7">
    <source>
        <dbReference type="SMART" id="SM00813"/>
    </source>
</evidence>